<keyword evidence="3" id="KW-1185">Reference proteome</keyword>
<name>A0A9N9NVZ4_9GLOM</name>
<proteinExistence type="predicted"/>
<dbReference type="Proteomes" id="UP000789759">
    <property type="component" value="Unassembled WGS sequence"/>
</dbReference>
<dbReference type="AlphaFoldDB" id="A0A9N9NVZ4"/>
<sequence length="173" mass="20100">MTVCEETRQELPEQPKQTEHVLQNSHMEYDNNRTQGTSQARREQRLQEKKCMNYQEETITEFSTENPYTKELSLGINLDDEKTEQPNTKIEANGSSPNNEEMEQPRTETEMNNSTKSTQFILSEETIQKKAALNTQEIWQENGLHDPMASLYNNMPMVTMLTNTKQEDSDGFK</sequence>
<feature type="region of interest" description="Disordered" evidence="1">
    <location>
        <begin position="78"/>
        <end position="114"/>
    </location>
</feature>
<evidence type="ECO:0000256" key="1">
    <source>
        <dbReference type="SAM" id="MobiDB-lite"/>
    </source>
</evidence>
<feature type="non-terminal residue" evidence="2">
    <location>
        <position position="173"/>
    </location>
</feature>
<protein>
    <submittedName>
        <fullName evidence="2">2275_t:CDS:1</fullName>
    </submittedName>
</protein>
<feature type="compositionally biased region" description="Polar residues" evidence="1">
    <location>
        <begin position="85"/>
        <end position="99"/>
    </location>
</feature>
<feature type="region of interest" description="Disordered" evidence="1">
    <location>
        <begin position="1"/>
        <end position="47"/>
    </location>
</feature>
<evidence type="ECO:0000313" key="2">
    <source>
        <dbReference type="EMBL" id="CAG8765562.1"/>
    </source>
</evidence>
<comment type="caution">
    <text evidence="2">The sequence shown here is derived from an EMBL/GenBank/DDBJ whole genome shotgun (WGS) entry which is preliminary data.</text>
</comment>
<organism evidence="2 3">
    <name type="scientific">Cetraspora pellucida</name>
    <dbReference type="NCBI Taxonomy" id="1433469"/>
    <lineage>
        <taxon>Eukaryota</taxon>
        <taxon>Fungi</taxon>
        <taxon>Fungi incertae sedis</taxon>
        <taxon>Mucoromycota</taxon>
        <taxon>Glomeromycotina</taxon>
        <taxon>Glomeromycetes</taxon>
        <taxon>Diversisporales</taxon>
        <taxon>Gigasporaceae</taxon>
        <taxon>Cetraspora</taxon>
    </lineage>
</organism>
<reference evidence="2" key="1">
    <citation type="submission" date="2021-06" db="EMBL/GenBank/DDBJ databases">
        <authorList>
            <person name="Kallberg Y."/>
            <person name="Tangrot J."/>
            <person name="Rosling A."/>
        </authorList>
    </citation>
    <scope>NUCLEOTIDE SEQUENCE</scope>
    <source>
        <strain evidence="2">FL966</strain>
    </source>
</reference>
<feature type="compositionally biased region" description="Polar residues" evidence="1">
    <location>
        <begin position="20"/>
        <end position="39"/>
    </location>
</feature>
<dbReference type="EMBL" id="CAJVQA010020784">
    <property type="protein sequence ID" value="CAG8765562.1"/>
    <property type="molecule type" value="Genomic_DNA"/>
</dbReference>
<evidence type="ECO:0000313" key="3">
    <source>
        <dbReference type="Proteomes" id="UP000789759"/>
    </source>
</evidence>
<accession>A0A9N9NVZ4</accession>
<feature type="compositionally biased region" description="Basic and acidic residues" evidence="1">
    <location>
        <begin position="1"/>
        <end position="19"/>
    </location>
</feature>
<gene>
    <name evidence="2" type="ORF">CPELLU_LOCUS15570</name>
</gene>